<organism evidence="1 2">
    <name type="scientific">Enterococcus faecium</name>
    <name type="common">Streptococcus faecium</name>
    <dbReference type="NCBI Taxonomy" id="1352"/>
    <lineage>
        <taxon>Bacteria</taxon>
        <taxon>Bacillati</taxon>
        <taxon>Bacillota</taxon>
        <taxon>Bacilli</taxon>
        <taxon>Lactobacillales</taxon>
        <taxon>Enterococcaceae</taxon>
        <taxon>Enterococcus</taxon>
    </lineage>
</organism>
<dbReference type="AlphaFoldDB" id="A0AB74CQ84"/>
<proteinExistence type="predicted"/>
<evidence type="ECO:0000313" key="2">
    <source>
        <dbReference type="Proteomes" id="UP000281752"/>
    </source>
</evidence>
<protein>
    <recommendedName>
        <fullName evidence="3">M protein trans-acting positive regulator</fullName>
    </recommendedName>
</protein>
<comment type="caution">
    <text evidence="1">The sequence shown here is derived from an EMBL/GenBank/DDBJ whole genome shotgun (WGS) entry which is preliminary data.</text>
</comment>
<accession>A0AB74CQ84</accession>
<evidence type="ECO:0008006" key="3">
    <source>
        <dbReference type="Google" id="ProtNLM"/>
    </source>
</evidence>
<evidence type="ECO:0000313" key="1">
    <source>
        <dbReference type="EMBL" id="ROX53331.1"/>
    </source>
</evidence>
<sequence length="815" mass="97688">MKANVTEHSKYHCLLEKERDKQPKKFNKFFKEYGINYETIFDTRLSTLVKHSGEVTPAKIQEFLNYKNNCLRLKYNDTDPDNQENVYEQLLSVFMHSLIYYLNEEDKNKIYKVIESTLKKVELKSVDIGCYAESILKCIDFDYLLQEKCFDIIQKIILNILKKEKKSISLFLLKRKIREIIYCDIDVQPYLLQLTKEGFVLFKSEGIKYYMPRIDEYIKNNLMMYPILNKRLSGFTLELIGNLESVTRERIRQKEKVELKKIPYQEIYESTYLKYYKEYSLTSEEFCEVFSFTPFQYRFLSLYNKVLPENQMKTKDKLMESDQLTFKERERLGSILNADFFIFGNKKIRRKKIDLIEYLIEVYAREETTLEEFCEQVKAFNDFHQLNFDFSSNRAIEGIINRANNVLLKYGKRIIHYQVDPENIISVLKQIGFKYYINQEISAQRIIKDYKMELNQIDIYDEYELHNLLKRYVVYLPDYVNLKRMPFIEIGDADREEQVLNLLIELSPVSVDDFVEVYSERYGVSEKTIRANFLKVIDEFKSDEVYHADKPPIDIKMVNQLENLLTDTFYFKEDVYELYQRVYGPCNIPDFVFPQLGYKSYANFILQSNYNRADVYFEELYLAKDIFYITDTRFYLLGSFRNKLENLKSEYKVFEYAKNSFISIDKLENFADITENDITGLLNDIGEYVGDCYFTVDNIEFIIEKSKLNMLGFENIFYESILKGAKDYRYQYMGGITVFKRTKEKFYSYDLVEEIVFKYKAIDIYDLMDLLDNNYGIKLSKEKILSNCNQVDLYYNPLMEMIYTDIDKFYEMMEE</sequence>
<name>A0AB74CQ84_ENTFC</name>
<dbReference type="Proteomes" id="UP000281752">
    <property type="component" value="Unassembled WGS sequence"/>
</dbReference>
<reference evidence="1 2" key="1">
    <citation type="submission" date="2018-10" db="EMBL/GenBank/DDBJ databases">
        <title>Genotypes and phenotypes of Enterococci isolated from broiler chickens.</title>
        <authorList>
            <person name="Muhammad A.R."/>
            <person name="Diarra M.S."/>
        </authorList>
    </citation>
    <scope>NUCLEOTIDE SEQUENCE [LARGE SCALE GENOMIC DNA]</scope>
    <source>
        <strain evidence="1 2">P5 C A 35</strain>
    </source>
</reference>
<dbReference type="EMBL" id="RKNM01000026">
    <property type="protein sequence ID" value="ROX53331.1"/>
    <property type="molecule type" value="Genomic_DNA"/>
</dbReference>
<gene>
    <name evidence="1" type="ORF">EGW36_13235</name>
</gene>